<dbReference type="EMBL" id="MW960043">
    <property type="protein sequence ID" value="QVR48685.1"/>
    <property type="molecule type" value="Genomic_DNA"/>
</dbReference>
<reference evidence="1" key="1">
    <citation type="submission" date="2021-04" db="EMBL/GenBank/DDBJ databases">
        <authorList>
            <person name="Han K."/>
            <person name="Tian F."/>
            <person name="Li F."/>
            <person name="Tong Y."/>
        </authorList>
    </citation>
    <scope>NUCLEOTIDE SEQUENCE</scope>
</reference>
<proteinExistence type="predicted"/>
<name>A0A8E6US99_9CAUD</name>
<evidence type="ECO:0000313" key="2">
    <source>
        <dbReference type="Proteomes" id="UP000682369"/>
    </source>
</evidence>
<evidence type="ECO:0000313" key="1">
    <source>
        <dbReference type="EMBL" id="QVR48685.1"/>
    </source>
</evidence>
<dbReference type="Proteomes" id="UP000682369">
    <property type="component" value="Segment"/>
</dbReference>
<organism evidence="1 2">
    <name type="scientific">Stenotrophomonas phage BUCT609</name>
    <dbReference type="NCBI Taxonomy" id="2834250"/>
    <lineage>
        <taxon>Viruses</taxon>
        <taxon>Duplodnaviria</taxon>
        <taxon>Heunggongvirae</taxon>
        <taxon>Uroviricota</taxon>
        <taxon>Caudoviricetes</taxon>
        <taxon>Autographivirales</taxon>
        <taxon>Autonotataviridae</taxon>
        <taxon>Gujervirinae</taxon>
        <taxon>Maltophvirus</taxon>
        <taxon>Maltophvirus BUCT609</taxon>
    </lineage>
</organism>
<sequence length="51" mass="6002">MSWKFRLNKLCKAVTVLDLRSDEETRKARCEKYARKHKTCGKRAVFAVESI</sequence>
<keyword evidence="2" id="KW-1185">Reference proteome</keyword>
<protein>
    <submittedName>
        <fullName evidence="1">Uncharacterized protein</fullName>
    </submittedName>
</protein>
<accession>A0A8E6US99</accession>